<dbReference type="PANTHER" id="PTHR10937">
    <property type="entry name" value="GLUCOSAMINE--FRUCTOSE-6-PHOSPHATE AMINOTRANSFERASE, ISOMERIZING"/>
    <property type="match status" value="1"/>
</dbReference>
<dbReference type="Pfam" id="PF01380">
    <property type="entry name" value="SIS"/>
    <property type="match status" value="2"/>
</dbReference>
<dbReference type="PROSITE" id="PS51464">
    <property type="entry name" value="SIS"/>
    <property type="match status" value="2"/>
</dbReference>
<dbReference type="Proteomes" id="UP001597541">
    <property type="component" value="Unassembled WGS sequence"/>
</dbReference>
<dbReference type="CDD" id="cd05009">
    <property type="entry name" value="SIS_GlmS_GlmD_2"/>
    <property type="match status" value="1"/>
</dbReference>
<sequence>MRQFIDDMQEQPNILQKIADYYEFEESLLFRDADQWSAGKYQRIVFAGMGSSYAASRLAGNYLWSMGIPAFYMEASELLHYGMHTIPSEALLVLISQSGESIEVKEILRELPPATDLIGITNDPASTLGKSAKWVLPLLAGEESTTSSKTYTATLAVTLLLCNVIAKRSLVQPIHAIRTAASAFESVSGHLNSLPWDEITNWLIEANAIYLIGRGPAVSTAFQGALTFKELVKVPAESMEAAQFRHGPLETVNENTVVFVFASPAPTRKLALSFVTELVACGAKVIVIEQGMAVTAHNKGRSEASDATIDEVDEYFAALLDIYPVQRAANDLAERLGISGEFKWISKVTQKQ</sequence>
<evidence type="ECO:0000313" key="7">
    <source>
        <dbReference type="Proteomes" id="UP001597541"/>
    </source>
</evidence>
<keyword evidence="4" id="KW-0677">Repeat</keyword>
<feature type="domain" description="SIS" evidence="5">
    <location>
        <begin position="32"/>
        <end position="175"/>
    </location>
</feature>
<accession>A0ABW5PAM2</accession>
<gene>
    <name evidence="6" type="ORF">ACFSUF_07700</name>
</gene>
<keyword evidence="7" id="KW-1185">Reference proteome</keyword>
<evidence type="ECO:0000256" key="2">
    <source>
        <dbReference type="ARBA" id="ARBA00012916"/>
    </source>
</evidence>
<dbReference type="InterPro" id="IPR001347">
    <property type="entry name" value="SIS_dom"/>
</dbReference>
<reference evidence="7" key="1">
    <citation type="journal article" date="2019" name="Int. J. Syst. Evol. Microbiol.">
        <title>The Global Catalogue of Microorganisms (GCM) 10K type strain sequencing project: providing services to taxonomists for standard genome sequencing and annotation.</title>
        <authorList>
            <consortium name="The Broad Institute Genomics Platform"/>
            <consortium name="The Broad Institute Genome Sequencing Center for Infectious Disease"/>
            <person name="Wu L."/>
            <person name="Ma J."/>
        </authorList>
    </citation>
    <scope>NUCLEOTIDE SEQUENCE [LARGE SCALE GENOMIC DNA]</scope>
    <source>
        <strain evidence="7">KCTC 3950</strain>
    </source>
</reference>
<protein>
    <recommendedName>
        <fullName evidence="3">Glutamine--fructose-6-phosphate aminotransferase [isomerizing]</fullName>
        <ecNumber evidence="2">2.6.1.16</ecNumber>
    </recommendedName>
</protein>
<evidence type="ECO:0000313" key="6">
    <source>
        <dbReference type="EMBL" id="MFD2612315.1"/>
    </source>
</evidence>
<dbReference type="CDD" id="cd05008">
    <property type="entry name" value="SIS_GlmS_GlmD_1"/>
    <property type="match status" value="1"/>
</dbReference>
<keyword evidence="6" id="KW-0378">Hydrolase</keyword>
<comment type="catalytic activity">
    <reaction evidence="1">
        <text>D-fructose 6-phosphate + L-glutamine = D-glucosamine 6-phosphate + L-glutamate</text>
        <dbReference type="Rhea" id="RHEA:13237"/>
        <dbReference type="ChEBI" id="CHEBI:29985"/>
        <dbReference type="ChEBI" id="CHEBI:58359"/>
        <dbReference type="ChEBI" id="CHEBI:58725"/>
        <dbReference type="ChEBI" id="CHEBI:61527"/>
        <dbReference type="EC" id="2.6.1.16"/>
    </reaction>
</comment>
<evidence type="ECO:0000256" key="1">
    <source>
        <dbReference type="ARBA" id="ARBA00001031"/>
    </source>
</evidence>
<proteinExistence type="predicted"/>
<dbReference type="RefSeq" id="WP_377601706.1">
    <property type="nucleotide sequence ID" value="NZ_JBHUME010000005.1"/>
</dbReference>
<evidence type="ECO:0000256" key="4">
    <source>
        <dbReference type="ARBA" id="ARBA00022737"/>
    </source>
</evidence>
<dbReference type="InterPro" id="IPR035490">
    <property type="entry name" value="GlmS/FrlB_SIS"/>
</dbReference>
<evidence type="ECO:0000259" key="5">
    <source>
        <dbReference type="PROSITE" id="PS51464"/>
    </source>
</evidence>
<evidence type="ECO:0000256" key="3">
    <source>
        <dbReference type="ARBA" id="ARBA00016090"/>
    </source>
</evidence>
<dbReference type="GO" id="GO:0016787">
    <property type="term" value="F:hydrolase activity"/>
    <property type="evidence" value="ECO:0007669"/>
    <property type="project" value="UniProtKB-KW"/>
</dbReference>
<dbReference type="InterPro" id="IPR035466">
    <property type="entry name" value="GlmS/AgaS_SIS"/>
</dbReference>
<dbReference type="EMBL" id="JBHUME010000005">
    <property type="protein sequence ID" value="MFD2612315.1"/>
    <property type="molecule type" value="Genomic_DNA"/>
</dbReference>
<dbReference type="PANTHER" id="PTHR10937:SF0">
    <property type="entry name" value="GLUTAMINE--FRUCTOSE-6-PHOSPHATE TRANSAMINASE (ISOMERIZING)"/>
    <property type="match status" value="1"/>
</dbReference>
<dbReference type="SUPFAM" id="SSF53697">
    <property type="entry name" value="SIS domain"/>
    <property type="match status" value="1"/>
</dbReference>
<comment type="caution">
    <text evidence="6">The sequence shown here is derived from an EMBL/GenBank/DDBJ whole genome shotgun (WGS) entry which is preliminary data.</text>
</comment>
<organism evidence="6 7">
    <name type="scientific">Paenibacillus gansuensis</name>
    <dbReference type="NCBI Taxonomy" id="306542"/>
    <lineage>
        <taxon>Bacteria</taxon>
        <taxon>Bacillati</taxon>
        <taxon>Bacillota</taxon>
        <taxon>Bacilli</taxon>
        <taxon>Bacillales</taxon>
        <taxon>Paenibacillaceae</taxon>
        <taxon>Paenibacillus</taxon>
    </lineage>
</organism>
<dbReference type="InterPro" id="IPR046348">
    <property type="entry name" value="SIS_dom_sf"/>
</dbReference>
<dbReference type="Gene3D" id="3.40.50.10490">
    <property type="entry name" value="Glucose-6-phosphate isomerase like protein, domain 1"/>
    <property type="match status" value="2"/>
</dbReference>
<dbReference type="EC" id="2.6.1.16" evidence="2"/>
<name>A0ABW5PAM2_9BACL</name>
<feature type="domain" description="SIS" evidence="5">
    <location>
        <begin position="199"/>
        <end position="343"/>
    </location>
</feature>